<evidence type="ECO:0000256" key="1">
    <source>
        <dbReference type="SAM" id="MobiDB-lite"/>
    </source>
</evidence>
<reference evidence="2" key="1">
    <citation type="submission" date="2021-03" db="EMBL/GenBank/DDBJ databases">
        <authorList>
            <person name="Tagirdzhanova G."/>
        </authorList>
    </citation>
    <scope>NUCLEOTIDE SEQUENCE</scope>
</reference>
<keyword evidence="3" id="KW-1185">Reference proteome</keyword>
<comment type="caution">
    <text evidence="2">The sequence shown here is derived from an EMBL/GenBank/DDBJ whole genome shotgun (WGS) entry which is preliminary data.</text>
</comment>
<dbReference type="AlphaFoldDB" id="A0A8H3G2A5"/>
<name>A0A8H3G2A5_9LECA</name>
<evidence type="ECO:0000313" key="3">
    <source>
        <dbReference type="Proteomes" id="UP000664534"/>
    </source>
</evidence>
<dbReference type="Gene3D" id="3.60.15.10">
    <property type="entry name" value="Ribonuclease Z/Hydroxyacylglutathione hydrolase-like"/>
    <property type="match status" value="1"/>
</dbReference>
<accession>A0A8H3G2A5</accession>
<protein>
    <submittedName>
        <fullName evidence="2">Uncharacterized protein</fullName>
    </submittedName>
</protein>
<organism evidence="2 3">
    <name type="scientific">Imshaugia aleurites</name>
    <dbReference type="NCBI Taxonomy" id="172621"/>
    <lineage>
        <taxon>Eukaryota</taxon>
        <taxon>Fungi</taxon>
        <taxon>Dikarya</taxon>
        <taxon>Ascomycota</taxon>
        <taxon>Pezizomycotina</taxon>
        <taxon>Lecanoromycetes</taxon>
        <taxon>OSLEUM clade</taxon>
        <taxon>Lecanoromycetidae</taxon>
        <taxon>Lecanorales</taxon>
        <taxon>Lecanorineae</taxon>
        <taxon>Parmeliaceae</taxon>
        <taxon>Imshaugia</taxon>
    </lineage>
</organism>
<sequence>MDFFAEIFTEKLQLKDREDQISPNKTLGTWLGELSGKDEKGATVLRPTFRCIATRGKYFNMAADHKPICSNKNQTSAFFVMAWPGAQNICYYAAGDGNIDVEKDFVNKKVFRQEDGKEDSYCLVTKATHHGALKQFNEDLYCMMKPTAYIVSAGKQYGHPSAALLIRLAEIRKEVAPVPLVLYTTRFPYYLYQDAEISKNDINIRAIMEFLQELEPEKKKRHQTEGETHDGILGSKEVDVALDEEELNDILEYIRSVKTQLVESDPENPEKAGKVASAKQKKKGKADPPKQKEKIIEYLKALWVSLSEYPVPNGELEERSYRVEMFFSKVGEESKVKIDVKGHGEPSTYGIGSPSDGHKHSS</sequence>
<evidence type="ECO:0000313" key="2">
    <source>
        <dbReference type="EMBL" id="CAF9933257.1"/>
    </source>
</evidence>
<dbReference type="InterPro" id="IPR036866">
    <property type="entry name" value="RibonucZ/Hydroxyglut_hydro"/>
</dbReference>
<dbReference type="Proteomes" id="UP000664534">
    <property type="component" value="Unassembled WGS sequence"/>
</dbReference>
<feature type="region of interest" description="Disordered" evidence="1">
    <location>
        <begin position="262"/>
        <end position="290"/>
    </location>
</feature>
<feature type="region of interest" description="Disordered" evidence="1">
    <location>
        <begin position="340"/>
        <end position="362"/>
    </location>
</feature>
<gene>
    <name evidence="2" type="ORF">IMSHALPRED_009118</name>
</gene>
<proteinExistence type="predicted"/>
<dbReference type="EMBL" id="CAJPDT010000069">
    <property type="protein sequence ID" value="CAF9933257.1"/>
    <property type="molecule type" value="Genomic_DNA"/>
</dbReference>